<dbReference type="InterPro" id="IPR036366">
    <property type="entry name" value="PGBDSf"/>
</dbReference>
<dbReference type="GO" id="GO:0008236">
    <property type="term" value="F:serine-type peptidase activity"/>
    <property type="evidence" value="ECO:0007669"/>
    <property type="project" value="UniProtKB-KW"/>
</dbReference>
<dbReference type="PROSITE" id="PS50106">
    <property type="entry name" value="PDZ"/>
    <property type="match status" value="1"/>
</dbReference>
<evidence type="ECO:0000256" key="3">
    <source>
        <dbReference type="ARBA" id="ARBA00022801"/>
    </source>
</evidence>
<keyword evidence="6" id="KW-0472">Membrane</keyword>
<reference evidence="8" key="1">
    <citation type="submission" date="2020-09" db="EMBL/GenBank/DDBJ databases">
        <title>Bacillus faecalis sp. nov., a moderately halophilic bacterium isolated from cow faeces.</title>
        <authorList>
            <person name="Jiang L."/>
            <person name="Lee J."/>
        </authorList>
    </citation>
    <scope>NUCLEOTIDE SEQUENCE</scope>
    <source>
        <strain evidence="8">AGMB 02131</strain>
    </source>
</reference>
<evidence type="ECO:0000256" key="4">
    <source>
        <dbReference type="ARBA" id="ARBA00022825"/>
    </source>
</evidence>
<dbReference type="InterPro" id="IPR036365">
    <property type="entry name" value="PGBD-like_sf"/>
</dbReference>
<gene>
    <name evidence="8" type="ORF">IEO70_15860</name>
</gene>
<keyword evidence="4 5" id="KW-0720">Serine protease</keyword>
<dbReference type="SUPFAM" id="SSF47090">
    <property type="entry name" value="PGBD-like"/>
    <property type="match status" value="1"/>
</dbReference>
<dbReference type="Gene3D" id="2.30.42.10">
    <property type="match status" value="1"/>
</dbReference>
<dbReference type="SUPFAM" id="SSF50156">
    <property type="entry name" value="PDZ domain-like"/>
    <property type="match status" value="1"/>
</dbReference>
<dbReference type="PANTHER" id="PTHR32060:SF30">
    <property type="entry name" value="CARBOXY-TERMINAL PROCESSING PROTEASE CTPA"/>
    <property type="match status" value="1"/>
</dbReference>
<dbReference type="Gene3D" id="1.10.101.10">
    <property type="entry name" value="PGBD-like superfamily/PGBD"/>
    <property type="match status" value="1"/>
</dbReference>
<dbReference type="InterPro" id="IPR002477">
    <property type="entry name" value="Peptidoglycan-bd-like"/>
</dbReference>
<dbReference type="InterPro" id="IPR029045">
    <property type="entry name" value="ClpP/crotonase-like_dom_sf"/>
</dbReference>
<dbReference type="GO" id="GO:0007165">
    <property type="term" value="P:signal transduction"/>
    <property type="evidence" value="ECO:0007669"/>
    <property type="project" value="TreeGrafter"/>
</dbReference>
<keyword evidence="3 5" id="KW-0378">Hydrolase</keyword>
<dbReference type="InterPro" id="IPR004447">
    <property type="entry name" value="Peptidase_S41A"/>
</dbReference>
<dbReference type="GO" id="GO:0004175">
    <property type="term" value="F:endopeptidase activity"/>
    <property type="evidence" value="ECO:0007669"/>
    <property type="project" value="TreeGrafter"/>
</dbReference>
<dbReference type="CDD" id="cd07560">
    <property type="entry name" value="Peptidase_S41_CPP"/>
    <property type="match status" value="1"/>
</dbReference>
<dbReference type="RefSeq" id="WP_190999348.1">
    <property type="nucleotide sequence ID" value="NZ_JACXSI010000045.1"/>
</dbReference>
<dbReference type="Pfam" id="PF17820">
    <property type="entry name" value="PDZ_6"/>
    <property type="match status" value="1"/>
</dbReference>
<keyword evidence="6" id="KW-0812">Transmembrane</keyword>
<dbReference type="SUPFAM" id="SSF52096">
    <property type="entry name" value="ClpP/crotonase"/>
    <property type="match status" value="1"/>
</dbReference>
<protein>
    <submittedName>
        <fullName evidence="8">S41 family peptidase</fullName>
    </submittedName>
</protein>
<dbReference type="NCBIfam" id="TIGR00225">
    <property type="entry name" value="prc"/>
    <property type="match status" value="1"/>
</dbReference>
<comment type="caution">
    <text evidence="8">The sequence shown here is derived from an EMBL/GenBank/DDBJ whole genome shotgun (WGS) entry which is preliminary data.</text>
</comment>
<dbReference type="EMBL" id="JACXSI010000045">
    <property type="protein sequence ID" value="MBD3109816.1"/>
    <property type="molecule type" value="Genomic_DNA"/>
</dbReference>
<comment type="similarity">
    <text evidence="1 5">Belongs to the peptidase S41A family.</text>
</comment>
<evidence type="ECO:0000256" key="2">
    <source>
        <dbReference type="ARBA" id="ARBA00022670"/>
    </source>
</evidence>
<evidence type="ECO:0000313" key="9">
    <source>
        <dbReference type="Proteomes" id="UP000602076"/>
    </source>
</evidence>
<dbReference type="InterPro" id="IPR005151">
    <property type="entry name" value="Tail-specific_protease"/>
</dbReference>
<keyword evidence="2 5" id="KW-0645">Protease</keyword>
<dbReference type="Proteomes" id="UP000602076">
    <property type="component" value="Unassembled WGS sequence"/>
</dbReference>
<evidence type="ECO:0000256" key="5">
    <source>
        <dbReference type="RuleBase" id="RU004404"/>
    </source>
</evidence>
<feature type="transmembrane region" description="Helical" evidence="6">
    <location>
        <begin position="20"/>
        <end position="43"/>
    </location>
</feature>
<dbReference type="Pfam" id="PF01471">
    <property type="entry name" value="PG_binding_1"/>
    <property type="match status" value="1"/>
</dbReference>
<keyword evidence="9" id="KW-1185">Reference proteome</keyword>
<dbReference type="SMART" id="SM00245">
    <property type="entry name" value="TSPc"/>
    <property type="match status" value="1"/>
</dbReference>
<keyword evidence="6" id="KW-1133">Transmembrane helix</keyword>
<dbReference type="SMART" id="SM00228">
    <property type="entry name" value="PDZ"/>
    <property type="match status" value="1"/>
</dbReference>
<accession>A0A927CY73</accession>
<evidence type="ECO:0000256" key="6">
    <source>
        <dbReference type="SAM" id="Phobius"/>
    </source>
</evidence>
<evidence type="ECO:0000256" key="1">
    <source>
        <dbReference type="ARBA" id="ARBA00009179"/>
    </source>
</evidence>
<organism evidence="8 9">
    <name type="scientific">Peribacillus faecalis</name>
    <dbReference type="NCBI Taxonomy" id="2772559"/>
    <lineage>
        <taxon>Bacteria</taxon>
        <taxon>Bacillati</taxon>
        <taxon>Bacillota</taxon>
        <taxon>Bacilli</taxon>
        <taxon>Bacillales</taxon>
        <taxon>Bacillaceae</taxon>
        <taxon>Peribacillus</taxon>
    </lineage>
</organism>
<proteinExistence type="inferred from homology"/>
<dbReference type="FunFam" id="2.30.42.10:FF:000063">
    <property type="entry name" value="Peptidase, S41 family"/>
    <property type="match status" value="1"/>
</dbReference>
<dbReference type="Gene3D" id="3.30.750.44">
    <property type="match status" value="1"/>
</dbReference>
<dbReference type="InterPro" id="IPR001478">
    <property type="entry name" value="PDZ"/>
</dbReference>
<dbReference type="InterPro" id="IPR055210">
    <property type="entry name" value="CtpA/B_N"/>
</dbReference>
<evidence type="ECO:0000259" key="7">
    <source>
        <dbReference type="PROSITE" id="PS50106"/>
    </source>
</evidence>
<dbReference type="GO" id="GO:0006508">
    <property type="term" value="P:proteolysis"/>
    <property type="evidence" value="ECO:0007669"/>
    <property type="project" value="UniProtKB-KW"/>
</dbReference>
<dbReference type="InterPro" id="IPR036034">
    <property type="entry name" value="PDZ_sf"/>
</dbReference>
<dbReference type="AlphaFoldDB" id="A0A927CY73"/>
<dbReference type="GO" id="GO:0030288">
    <property type="term" value="C:outer membrane-bounded periplasmic space"/>
    <property type="evidence" value="ECO:0007669"/>
    <property type="project" value="TreeGrafter"/>
</dbReference>
<dbReference type="Pfam" id="PF03572">
    <property type="entry name" value="Peptidase_S41"/>
    <property type="match status" value="1"/>
</dbReference>
<name>A0A927CY73_9BACI</name>
<sequence>MTEENKQDNNESKYFKIKKFHFIMGVFLVVFLSVGITAAALLVGDEKVQPTIINDREEFARLYEAYDILQEKYYKDLDDEALVEGAIDGMVDALDDPYSDFMNKEEASSFNEVISSSFEGIGAEITQQNSKIVIVSPIKGTPAEKAGLQPNDVIVSVDGTDLTGVSSSEAVKLIKGEKGTTVTLVIQRGSAEPFTVKLVRDTIPIQTVYAEMLDNGIAQIHLTTFSTSTTDELVAALEEMSSQGMKGLVLDLRGNPGGIMEQAINIANMFVPEGKTIFQVEDPDGNRQVYKADGSDKIDVPIVILVDNGSASASEIVAAAAKESAGIKVIGETTYGKGTVQTAQEFNDGSNLKYTSAKWLTPDGNWIHEKGIQPDEAVALPEYAQLTYISPDVQLGEGSNATEVKVAEQMLEALGYNPGTVDSLFDEKTQAAVEQFQKDAELEVNGVLTGDTTTALMNKLRELILENDTQLEKAEELLSTSNN</sequence>
<dbReference type="Gene3D" id="3.90.226.10">
    <property type="entry name" value="2-enoyl-CoA Hydratase, Chain A, domain 1"/>
    <property type="match status" value="1"/>
</dbReference>
<dbReference type="InterPro" id="IPR041489">
    <property type="entry name" value="PDZ_6"/>
</dbReference>
<dbReference type="Pfam" id="PF22694">
    <property type="entry name" value="CtpB_N-like"/>
    <property type="match status" value="1"/>
</dbReference>
<evidence type="ECO:0000313" key="8">
    <source>
        <dbReference type="EMBL" id="MBD3109816.1"/>
    </source>
</evidence>
<feature type="domain" description="PDZ" evidence="7">
    <location>
        <begin position="121"/>
        <end position="189"/>
    </location>
</feature>
<dbReference type="PANTHER" id="PTHR32060">
    <property type="entry name" value="TAIL-SPECIFIC PROTEASE"/>
    <property type="match status" value="1"/>
</dbReference>
<dbReference type="CDD" id="cd06782">
    <property type="entry name" value="cpPDZ_CPP-like"/>
    <property type="match status" value="1"/>
</dbReference>